<comment type="caution">
    <text evidence="5">The sequence shown here is derived from an EMBL/GenBank/DDBJ whole genome shotgun (WGS) entry which is preliminary data.</text>
</comment>
<name>A0AAX1UKN3_CERSP</name>
<feature type="region of interest" description="Disordered" evidence="3">
    <location>
        <begin position="1"/>
        <end position="23"/>
    </location>
</feature>
<reference evidence="5 6" key="1">
    <citation type="submission" date="2018-08" db="EMBL/GenBank/DDBJ databases">
        <title>Draft genome sequence of Rhodobacter sphaeroides FY.</title>
        <authorList>
            <person name="Rayyan A."/>
            <person name="Meyer T.E."/>
            <person name="Kyndt J.A."/>
        </authorList>
    </citation>
    <scope>NUCLEOTIDE SEQUENCE [LARGE SCALE GENOMIC DNA]</scope>
    <source>
        <strain evidence="5 6">FY</strain>
    </source>
</reference>
<evidence type="ECO:0000256" key="3">
    <source>
        <dbReference type="SAM" id="MobiDB-lite"/>
    </source>
</evidence>
<dbReference type="InterPro" id="IPR013830">
    <property type="entry name" value="SGNH_hydro"/>
</dbReference>
<dbReference type="InterPro" id="IPR018511">
    <property type="entry name" value="Hemolysin-typ_Ca-bd_CS"/>
</dbReference>
<dbReference type="PANTHER" id="PTHR38340">
    <property type="entry name" value="S-LAYER PROTEIN"/>
    <property type="match status" value="1"/>
</dbReference>
<feature type="compositionally biased region" description="Basic and acidic residues" evidence="3">
    <location>
        <begin position="1"/>
        <end position="14"/>
    </location>
</feature>
<evidence type="ECO:0000256" key="1">
    <source>
        <dbReference type="ARBA" id="ARBA00004613"/>
    </source>
</evidence>
<feature type="domain" description="SGNH hydrolase-type esterase" evidence="4">
    <location>
        <begin position="51"/>
        <end position="237"/>
    </location>
</feature>
<sequence>MTATHFRDGPRSDDYFGTGEGDTVSYEGSRRPVIADLERGTAYKLLNLLPLGDSITHGVIHSGDTESGGYRTALQARLADVGVLAEFIGSLSNGPASIDRHHQGHRGWTIDQLNDRQAAIAAAAQPDVILLMAGTNDSATDSASRMLADMRSFLQNLAASAPGALILVASLPPVRVGIHSQERADRVEAFNAGLPALLADIAGQGLQVRHVPMPLTVEDISPLSVDSGLHPTAAGYEKMAAFWAAALETHVRLDGTGLGPERDSFTGIENLTGSAGNDRLSGDGAANLLDGGSGADSLTGRAGDDIYFIDHAGDTTLEQPGEGQDTVHAFVDWVLADHTERLYLRSAASLAGTGNGLANEITGNSGANRIAGGAGQDTLDGRGGNDTIIGGPGHDMLMGGAGTDRFLFRAGDGHDVIADLAAGELVEVEGHGGWQELRQQGADALVRLSPTDSLLLRNVTLAEAQARLRFDGLAPMPEEPPEEPGVRGTEGADTLTGGSGADLLTGLGGNDLLDGRGGADTAVGGAGDDIYFVDHAGDTTLEQPGEGQDTVHAFVDWVLADHTERLYLRSAASLAGTGNGLDNEITGNSGANRIAGGAGQDTLDGRGGNDTIIGGPGHDMLMGGAGTDRFLFRAGDGHDVIADLAAGERVEIEGHAGWQELTAAGADTLVVLSPEDSLLLQGVSIAEAQARLVFGDLLV</sequence>
<dbReference type="Pfam" id="PF13472">
    <property type="entry name" value="Lipase_GDSL_2"/>
    <property type="match status" value="1"/>
</dbReference>
<dbReference type="SUPFAM" id="SSF51120">
    <property type="entry name" value="beta-Roll"/>
    <property type="match status" value="4"/>
</dbReference>
<evidence type="ECO:0000313" key="5">
    <source>
        <dbReference type="EMBL" id="RHZ94302.1"/>
    </source>
</evidence>
<dbReference type="PRINTS" id="PR00313">
    <property type="entry name" value="CABNDNGRPT"/>
</dbReference>
<dbReference type="InterPro" id="IPR011049">
    <property type="entry name" value="Serralysin-like_metalloprot_C"/>
</dbReference>
<evidence type="ECO:0000256" key="2">
    <source>
        <dbReference type="ARBA" id="ARBA00022525"/>
    </source>
</evidence>
<keyword evidence="2" id="KW-0964">Secreted</keyword>
<dbReference type="InterPro" id="IPR001343">
    <property type="entry name" value="Hemolysn_Ca-bd"/>
</dbReference>
<dbReference type="SUPFAM" id="SSF52266">
    <property type="entry name" value="SGNH hydrolase"/>
    <property type="match status" value="1"/>
</dbReference>
<dbReference type="Gene3D" id="2.150.10.10">
    <property type="entry name" value="Serralysin-like metalloprotease, C-terminal"/>
    <property type="match status" value="4"/>
</dbReference>
<dbReference type="RefSeq" id="WP_119000410.1">
    <property type="nucleotide sequence ID" value="NZ_QWGP01000013.1"/>
</dbReference>
<dbReference type="EMBL" id="QWGP01000013">
    <property type="protein sequence ID" value="RHZ94302.1"/>
    <property type="molecule type" value="Genomic_DNA"/>
</dbReference>
<dbReference type="InterPro" id="IPR036514">
    <property type="entry name" value="SGNH_hydro_sf"/>
</dbReference>
<dbReference type="PANTHER" id="PTHR38340:SF1">
    <property type="entry name" value="S-LAYER PROTEIN"/>
    <property type="match status" value="1"/>
</dbReference>
<dbReference type="GO" id="GO:0016788">
    <property type="term" value="F:hydrolase activity, acting on ester bonds"/>
    <property type="evidence" value="ECO:0007669"/>
    <property type="project" value="UniProtKB-ARBA"/>
</dbReference>
<dbReference type="AlphaFoldDB" id="A0AAX1UKN3"/>
<gene>
    <name evidence="5" type="ORF">D1114_12975</name>
</gene>
<dbReference type="Pfam" id="PF00353">
    <property type="entry name" value="HemolysinCabind"/>
    <property type="match status" value="4"/>
</dbReference>
<dbReference type="InterPro" id="IPR050557">
    <property type="entry name" value="RTX_toxin/Mannuronan_C5-epim"/>
</dbReference>
<evidence type="ECO:0000313" key="6">
    <source>
        <dbReference type="Proteomes" id="UP000266305"/>
    </source>
</evidence>
<dbReference type="PROSITE" id="PS00330">
    <property type="entry name" value="HEMOLYSIN_CALCIUM"/>
    <property type="match status" value="4"/>
</dbReference>
<evidence type="ECO:0000259" key="4">
    <source>
        <dbReference type="Pfam" id="PF13472"/>
    </source>
</evidence>
<proteinExistence type="predicted"/>
<accession>A0AAX1UKN3</accession>
<protein>
    <recommendedName>
        <fullName evidence="4">SGNH hydrolase-type esterase domain-containing protein</fullName>
    </recommendedName>
</protein>
<dbReference type="Gene3D" id="3.40.50.1110">
    <property type="entry name" value="SGNH hydrolase"/>
    <property type="match status" value="1"/>
</dbReference>
<organism evidence="5 6">
    <name type="scientific">Cereibacter sphaeroides</name>
    <name type="common">Rhodobacter sphaeroides</name>
    <dbReference type="NCBI Taxonomy" id="1063"/>
    <lineage>
        <taxon>Bacteria</taxon>
        <taxon>Pseudomonadati</taxon>
        <taxon>Pseudomonadota</taxon>
        <taxon>Alphaproteobacteria</taxon>
        <taxon>Rhodobacterales</taxon>
        <taxon>Paracoccaceae</taxon>
        <taxon>Cereibacter</taxon>
    </lineage>
</organism>
<dbReference type="Proteomes" id="UP000266305">
    <property type="component" value="Unassembled WGS sequence"/>
</dbReference>
<comment type="subcellular location">
    <subcellularLocation>
        <location evidence="1">Secreted</location>
    </subcellularLocation>
</comment>
<dbReference type="GO" id="GO:0005576">
    <property type="term" value="C:extracellular region"/>
    <property type="evidence" value="ECO:0007669"/>
    <property type="project" value="UniProtKB-SubCell"/>
</dbReference>
<dbReference type="GO" id="GO:0005509">
    <property type="term" value="F:calcium ion binding"/>
    <property type="evidence" value="ECO:0007669"/>
    <property type="project" value="InterPro"/>
</dbReference>